<keyword evidence="2" id="KW-1133">Transmembrane helix</keyword>
<feature type="signal peptide" evidence="3">
    <location>
        <begin position="1"/>
        <end position="30"/>
    </location>
</feature>
<proteinExistence type="predicted"/>
<evidence type="ECO:0000256" key="3">
    <source>
        <dbReference type="SAM" id="SignalP"/>
    </source>
</evidence>
<evidence type="ECO:0000256" key="1">
    <source>
        <dbReference type="SAM" id="MobiDB-lite"/>
    </source>
</evidence>
<keyword evidence="2" id="KW-0472">Membrane</keyword>
<protein>
    <recommendedName>
        <fullName evidence="6">Transmembrane protein</fullName>
    </recommendedName>
</protein>
<feature type="compositionally biased region" description="Polar residues" evidence="1">
    <location>
        <begin position="115"/>
        <end position="125"/>
    </location>
</feature>
<accession>A0AAD4Q3D2</accession>
<keyword evidence="5" id="KW-1185">Reference proteome</keyword>
<dbReference type="GeneID" id="70245040"/>
<feature type="chain" id="PRO_5042261276" description="Transmembrane protein" evidence="3">
    <location>
        <begin position="31"/>
        <end position="232"/>
    </location>
</feature>
<name>A0AAD4Q3D2_9EURO</name>
<feature type="compositionally biased region" description="Gly residues" evidence="1">
    <location>
        <begin position="220"/>
        <end position="232"/>
    </location>
</feature>
<feature type="region of interest" description="Disordered" evidence="1">
    <location>
        <begin position="32"/>
        <end position="59"/>
    </location>
</feature>
<feature type="region of interest" description="Disordered" evidence="1">
    <location>
        <begin position="107"/>
        <end position="131"/>
    </location>
</feature>
<feature type="region of interest" description="Disordered" evidence="1">
    <location>
        <begin position="210"/>
        <end position="232"/>
    </location>
</feature>
<dbReference type="AlphaFoldDB" id="A0AAD4Q3D2"/>
<comment type="caution">
    <text evidence="4">The sequence shown here is derived from an EMBL/GenBank/DDBJ whole genome shotgun (WGS) entry which is preliminary data.</text>
</comment>
<gene>
    <name evidence="4" type="ORF">BGW36DRAFT_366474</name>
</gene>
<evidence type="ECO:0008006" key="6">
    <source>
        <dbReference type="Google" id="ProtNLM"/>
    </source>
</evidence>
<dbReference type="RefSeq" id="XP_046077555.1">
    <property type="nucleotide sequence ID" value="XM_046214753.1"/>
</dbReference>
<dbReference type="Proteomes" id="UP001201262">
    <property type="component" value="Unassembled WGS sequence"/>
</dbReference>
<evidence type="ECO:0000313" key="5">
    <source>
        <dbReference type="Proteomes" id="UP001201262"/>
    </source>
</evidence>
<dbReference type="EMBL" id="JAJTJA010000001">
    <property type="protein sequence ID" value="KAH8704934.1"/>
    <property type="molecule type" value="Genomic_DNA"/>
</dbReference>
<feature type="compositionally biased region" description="Low complexity" evidence="1">
    <location>
        <begin position="210"/>
        <end position="219"/>
    </location>
</feature>
<organism evidence="4 5">
    <name type="scientific">Talaromyces proteolyticus</name>
    <dbReference type="NCBI Taxonomy" id="1131652"/>
    <lineage>
        <taxon>Eukaryota</taxon>
        <taxon>Fungi</taxon>
        <taxon>Dikarya</taxon>
        <taxon>Ascomycota</taxon>
        <taxon>Pezizomycotina</taxon>
        <taxon>Eurotiomycetes</taxon>
        <taxon>Eurotiomycetidae</taxon>
        <taxon>Eurotiales</taxon>
        <taxon>Trichocomaceae</taxon>
        <taxon>Talaromyces</taxon>
        <taxon>Talaromyces sect. Bacilispori</taxon>
    </lineage>
</organism>
<reference evidence="4" key="1">
    <citation type="submission" date="2021-12" db="EMBL/GenBank/DDBJ databases">
        <title>Convergent genome expansion in fungi linked to evolution of root-endophyte symbiosis.</title>
        <authorList>
            <consortium name="DOE Joint Genome Institute"/>
            <person name="Ke Y.-H."/>
            <person name="Bonito G."/>
            <person name="Liao H.-L."/>
            <person name="Looney B."/>
            <person name="Rojas-Flechas A."/>
            <person name="Nash J."/>
            <person name="Hameed K."/>
            <person name="Schadt C."/>
            <person name="Martin F."/>
            <person name="Crous P.W."/>
            <person name="Miettinen O."/>
            <person name="Magnuson J.K."/>
            <person name="Labbe J."/>
            <person name="Jacobson D."/>
            <person name="Doktycz M.J."/>
            <person name="Veneault-Fourrey C."/>
            <person name="Kuo A."/>
            <person name="Mondo S."/>
            <person name="Calhoun S."/>
            <person name="Riley R."/>
            <person name="Ohm R."/>
            <person name="LaButti K."/>
            <person name="Andreopoulos B."/>
            <person name="Pangilinan J."/>
            <person name="Nolan M."/>
            <person name="Tritt A."/>
            <person name="Clum A."/>
            <person name="Lipzen A."/>
            <person name="Daum C."/>
            <person name="Barry K."/>
            <person name="Grigoriev I.V."/>
            <person name="Vilgalys R."/>
        </authorList>
    </citation>
    <scope>NUCLEOTIDE SEQUENCE</scope>
    <source>
        <strain evidence="4">PMI_201</strain>
    </source>
</reference>
<feature type="compositionally biased region" description="Polar residues" evidence="1">
    <location>
        <begin position="32"/>
        <end position="55"/>
    </location>
</feature>
<feature type="transmembrane region" description="Helical" evidence="2">
    <location>
        <begin position="67"/>
        <end position="89"/>
    </location>
</feature>
<evidence type="ECO:0000256" key="2">
    <source>
        <dbReference type="SAM" id="Phobius"/>
    </source>
</evidence>
<keyword evidence="3" id="KW-0732">Signal</keyword>
<keyword evidence="2" id="KW-0812">Transmembrane</keyword>
<evidence type="ECO:0000313" key="4">
    <source>
        <dbReference type="EMBL" id="KAH8704934.1"/>
    </source>
</evidence>
<sequence length="232" mass="25970">MILPARRFPIWIWEWAFLVILLLIPQSSQAQDNATPDSNDPLTQNSTSTSHSGSENDSDDSKFKYPIIILSVIVGVVVIISVVSSIFYLTTKRGQWNVREALRRSTSHVSDAMNPPSTAQYTRSPRNFHYPRRNRSLRGMIKLQTSHTAEPAPAHINGPSRRFDEAHHPHMVGWGQREPRRGNEEFDLERGIELASTDHMKVTVSTIDSSIRSGSSSSKGGRGGFFGFGRRG</sequence>